<protein>
    <submittedName>
        <fullName evidence="1">Uncharacterized protein</fullName>
    </submittedName>
</protein>
<sequence length="75" mass="8779">MDVRWTEFENSATYDYARRFVETNCQPQVKEETLNIEKLVAQMLTSMDWIMTAMARVKMSNVPLPTFEHSTNSNT</sequence>
<organism evidence="1 2">
    <name type="scientific">Adineta steineri</name>
    <dbReference type="NCBI Taxonomy" id="433720"/>
    <lineage>
        <taxon>Eukaryota</taxon>
        <taxon>Metazoa</taxon>
        <taxon>Spiralia</taxon>
        <taxon>Gnathifera</taxon>
        <taxon>Rotifera</taxon>
        <taxon>Eurotatoria</taxon>
        <taxon>Bdelloidea</taxon>
        <taxon>Adinetida</taxon>
        <taxon>Adinetidae</taxon>
        <taxon>Adineta</taxon>
    </lineage>
</organism>
<gene>
    <name evidence="1" type="ORF">KXQ929_LOCUS31061</name>
</gene>
<proteinExistence type="predicted"/>
<comment type="caution">
    <text evidence="1">The sequence shown here is derived from an EMBL/GenBank/DDBJ whole genome shotgun (WGS) entry which is preliminary data.</text>
</comment>
<dbReference type="EMBL" id="CAJOBB010003487">
    <property type="protein sequence ID" value="CAF4043376.1"/>
    <property type="molecule type" value="Genomic_DNA"/>
</dbReference>
<dbReference type="AlphaFoldDB" id="A0A819RK61"/>
<accession>A0A819RK61</accession>
<name>A0A819RK61_9BILA</name>
<dbReference type="Proteomes" id="UP000663868">
    <property type="component" value="Unassembled WGS sequence"/>
</dbReference>
<evidence type="ECO:0000313" key="1">
    <source>
        <dbReference type="EMBL" id="CAF4043376.1"/>
    </source>
</evidence>
<evidence type="ECO:0000313" key="2">
    <source>
        <dbReference type="Proteomes" id="UP000663868"/>
    </source>
</evidence>
<reference evidence="1" key="1">
    <citation type="submission" date="2021-02" db="EMBL/GenBank/DDBJ databases">
        <authorList>
            <person name="Nowell W R."/>
        </authorList>
    </citation>
    <scope>NUCLEOTIDE SEQUENCE</scope>
</reference>